<organism evidence="2 3">
    <name type="scientific">Actinacidiphila glaucinigra</name>
    <dbReference type="NCBI Taxonomy" id="235986"/>
    <lineage>
        <taxon>Bacteria</taxon>
        <taxon>Bacillati</taxon>
        <taxon>Actinomycetota</taxon>
        <taxon>Actinomycetes</taxon>
        <taxon>Kitasatosporales</taxon>
        <taxon>Streptomycetaceae</taxon>
        <taxon>Actinacidiphila</taxon>
    </lineage>
</organism>
<feature type="compositionally biased region" description="Low complexity" evidence="1">
    <location>
        <begin position="295"/>
        <end position="309"/>
    </location>
</feature>
<keyword evidence="3" id="KW-1185">Reference proteome</keyword>
<evidence type="ECO:0008006" key="4">
    <source>
        <dbReference type="Google" id="ProtNLM"/>
    </source>
</evidence>
<dbReference type="Proteomes" id="UP000198280">
    <property type="component" value="Unassembled WGS sequence"/>
</dbReference>
<name>A0A239BVI4_9ACTN</name>
<protein>
    <recommendedName>
        <fullName evidence="4">DUF4388 domain-containing protein</fullName>
    </recommendedName>
</protein>
<dbReference type="AlphaFoldDB" id="A0A239BVI4"/>
<accession>A0A239BVI4</accession>
<dbReference type="EMBL" id="FZOF01000003">
    <property type="protein sequence ID" value="SNS11936.1"/>
    <property type="molecule type" value="Genomic_DNA"/>
</dbReference>
<gene>
    <name evidence="2" type="ORF">SAMN05216252_103219</name>
</gene>
<evidence type="ECO:0000256" key="1">
    <source>
        <dbReference type="SAM" id="MobiDB-lite"/>
    </source>
</evidence>
<proteinExistence type="predicted"/>
<sequence>MTSAPSGSVPARNAAHGLLGRALSRCRDERATGVLHVQGSPGGAFHLLDGAVVAVESPGAPGVGTLLVRSGRIDADEWNAAHDAAGTGLLPGAAIAAGGRLGTAEFQVLHMMAVQDAVFAVLAGRLDNCAFDPAAPAALPPGLAPGVEPEELLVEAGRRLAALASLPRRVSPDRDRVTAVGPPAWADEPLAPVRREILGCANGRRSPRDIAFLIGRGVYTITVEVARMCAEGLVETVPAPPAHPLPPPVADPAPPPPEPLAPAPAEPAGPAAPRPSLAPPEDVADPGPYPPLPQWGPGEAPGGAPAAEGLPRREPGASGIREALDASRPQSGWKGFLRPRGRSRTDSP</sequence>
<feature type="compositionally biased region" description="Pro residues" evidence="1">
    <location>
        <begin position="244"/>
        <end position="278"/>
    </location>
</feature>
<evidence type="ECO:0000313" key="3">
    <source>
        <dbReference type="Proteomes" id="UP000198280"/>
    </source>
</evidence>
<evidence type="ECO:0000313" key="2">
    <source>
        <dbReference type="EMBL" id="SNS11936.1"/>
    </source>
</evidence>
<feature type="region of interest" description="Disordered" evidence="1">
    <location>
        <begin position="244"/>
        <end position="348"/>
    </location>
</feature>
<reference evidence="2 3" key="1">
    <citation type="submission" date="2017-06" db="EMBL/GenBank/DDBJ databases">
        <authorList>
            <person name="Kim H.J."/>
            <person name="Triplett B.A."/>
        </authorList>
    </citation>
    <scope>NUCLEOTIDE SEQUENCE [LARGE SCALE GENOMIC DNA]</scope>
    <source>
        <strain evidence="2 3">CGMCC 4.1858</strain>
    </source>
</reference>